<gene>
    <name evidence="3" type="ORF">F9K91_01560</name>
    <name evidence="2" type="ORF">F9K94_08145</name>
    <name evidence="4" type="ORF">F9L08_05570</name>
</gene>
<dbReference type="GO" id="GO:0016740">
    <property type="term" value="F:transferase activity"/>
    <property type="evidence" value="ECO:0007669"/>
    <property type="project" value="UniProtKB-KW"/>
</dbReference>
<protein>
    <submittedName>
        <fullName evidence="4">Glutathione S-transferase family protein</fullName>
    </submittedName>
</protein>
<dbReference type="InterPro" id="IPR036282">
    <property type="entry name" value="Glutathione-S-Trfase_C_sf"/>
</dbReference>
<dbReference type="CDD" id="cd03205">
    <property type="entry name" value="GST_C_6"/>
    <property type="match status" value="1"/>
</dbReference>
<dbReference type="EMBL" id="WBVX01000004">
    <property type="protein sequence ID" value="KAB2688364.1"/>
    <property type="molecule type" value="Genomic_DNA"/>
</dbReference>
<accession>A0A6L3YUK0</accession>
<sequence>MKLHHSGLSPFVRKVTILAGFLRISKKIELVAGKGNLMLRDPEFRKLNPSGQIPMLVTDEGEALFDSPVICEYLNDFAKGKLIGRGDERWRNLRDQALGDSMCDAALQLRYEIGLRPSELQWQQWRNAWASKIIDTLTWLETRPDHLSGRHDIGAISIFVPLAFIDNRIPELSWRGDFPKVAAWFDAFSALPQVAATNPY</sequence>
<dbReference type="EMBL" id="WBVY01000002">
    <property type="protein sequence ID" value="KAB2658154.1"/>
    <property type="molecule type" value="Genomic_DNA"/>
</dbReference>
<dbReference type="InterPro" id="IPR036249">
    <property type="entry name" value="Thioredoxin-like_sf"/>
</dbReference>
<dbReference type="RefSeq" id="WP_151644802.1">
    <property type="nucleotide sequence ID" value="NZ_JAKVTF010000002.1"/>
</dbReference>
<dbReference type="Pfam" id="PF13409">
    <property type="entry name" value="GST_N_2"/>
    <property type="match status" value="1"/>
</dbReference>
<proteinExistence type="predicted"/>
<feature type="domain" description="GST N-terminal" evidence="1">
    <location>
        <begin position="1"/>
        <end position="82"/>
    </location>
</feature>
<organism evidence="4 7">
    <name type="scientific">Brucella tritici</name>
    <dbReference type="NCBI Taxonomy" id="94626"/>
    <lineage>
        <taxon>Bacteria</taxon>
        <taxon>Pseudomonadati</taxon>
        <taxon>Pseudomonadota</taxon>
        <taxon>Alphaproteobacteria</taxon>
        <taxon>Hyphomicrobiales</taxon>
        <taxon>Brucellaceae</taxon>
        <taxon>Brucella/Ochrobactrum group</taxon>
        <taxon>Brucella</taxon>
    </lineage>
</organism>
<dbReference type="PROSITE" id="PS50404">
    <property type="entry name" value="GST_NTER"/>
    <property type="match status" value="1"/>
</dbReference>
<dbReference type="PANTHER" id="PTHR43968">
    <property type="match status" value="1"/>
</dbReference>
<dbReference type="Proteomes" id="UP000460650">
    <property type="component" value="Unassembled WGS sequence"/>
</dbReference>
<evidence type="ECO:0000313" key="3">
    <source>
        <dbReference type="EMBL" id="KAB2667563.1"/>
    </source>
</evidence>
<dbReference type="InterPro" id="IPR050983">
    <property type="entry name" value="GST_Omega/HSP26"/>
</dbReference>
<keyword evidence="4" id="KW-0808">Transferase</keyword>
<dbReference type="PANTHER" id="PTHR43968:SF6">
    <property type="entry name" value="GLUTATHIONE S-TRANSFERASE OMEGA"/>
    <property type="match status" value="1"/>
</dbReference>
<name>A0A6L3YUK0_9HYPH</name>
<dbReference type="EMBL" id="WBWA01000001">
    <property type="protein sequence ID" value="KAB2667563.1"/>
    <property type="molecule type" value="Genomic_DNA"/>
</dbReference>
<dbReference type="InterPro" id="IPR004045">
    <property type="entry name" value="Glutathione_S-Trfase_N"/>
</dbReference>
<dbReference type="SUPFAM" id="SSF52833">
    <property type="entry name" value="Thioredoxin-like"/>
    <property type="match status" value="1"/>
</dbReference>
<dbReference type="Proteomes" id="UP000481643">
    <property type="component" value="Unassembled WGS sequence"/>
</dbReference>
<evidence type="ECO:0000313" key="6">
    <source>
        <dbReference type="Proteomes" id="UP000460650"/>
    </source>
</evidence>
<keyword evidence="5" id="KW-1185">Reference proteome</keyword>
<comment type="caution">
    <text evidence="4">The sequence shown here is derived from an EMBL/GenBank/DDBJ whole genome shotgun (WGS) entry which is preliminary data.</text>
</comment>
<dbReference type="Gene3D" id="1.20.1050.10">
    <property type="match status" value="1"/>
</dbReference>
<dbReference type="Gene3D" id="3.40.30.10">
    <property type="entry name" value="Glutaredoxin"/>
    <property type="match status" value="1"/>
</dbReference>
<dbReference type="SUPFAM" id="SSF47616">
    <property type="entry name" value="GST C-terminal domain-like"/>
    <property type="match status" value="1"/>
</dbReference>
<dbReference type="GO" id="GO:0005737">
    <property type="term" value="C:cytoplasm"/>
    <property type="evidence" value="ECO:0007669"/>
    <property type="project" value="TreeGrafter"/>
</dbReference>
<evidence type="ECO:0000313" key="7">
    <source>
        <dbReference type="Proteomes" id="UP000481643"/>
    </source>
</evidence>
<evidence type="ECO:0000313" key="5">
    <source>
        <dbReference type="Proteomes" id="UP000430843"/>
    </source>
</evidence>
<dbReference type="AlphaFoldDB" id="A0A6L3YUK0"/>
<reference evidence="5 6" key="1">
    <citation type="submission" date="2019-09" db="EMBL/GenBank/DDBJ databases">
        <title>Taxonomic organization of the family Brucellaceae based on a phylogenomic approach.</title>
        <authorList>
            <person name="Leclercq S."/>
            <person name="Cloeckaert A."/>
            <person name="Zygmunt M.S."/>
        </authorList>
    </citation>
    <scope>NUCLEOTIDE SEQUENCE [LARGE SCALE GENOMIC DNA]</scope>
    <source>
        <strain evidence="3 5">LMG 18957</strain>
        <strain evidence="2 6">TA93</strain>
        <strain evidence="4 7">WS1830</strain>
    </source>
</reference>
<evidence type="ECO:0000313" key="2">
    <source>
        <dbReference type="EMBL" id="KAB2658154.1"/>
    </source>
</evidence>
<evidence type="ECO:0000259" key="1">
    <source>
        <dbReference type="PROSITE" id="PS50404"/>
    </source>
</evidence>
<evidence type="ECO:0000313" key="4">
    <source>
        <dbReference type="EMBL" id="KAB2688364.1"/>
    </source>
</evidence>
<dbReference type="Proteomes" id="UP000430843">
    <property type="component" value="Unassembled WGS sequence"/>
</dbReference>
<dbReference type="Pfam" id="PF13410">
    <property type="entry name" value="GST_C_2"/>
    <property type="match status" value="1"/>
</dbReference>